<protein>
    <recommendedName>
        <fullName evidence="5">Heterokaryon incompatibility domain-containing protein</fullName>
    </recommendedName>
</protein>
<keyword evidence="2" id="KW-0472">Membrane</keyword>
<evidence type="ECO:0000256" key="2">
    <source>
        <dbReference type="SAM" id="Phobius"/>
    </source>
</evidence>
<dbReference type="EMBL" id="MDYO01000005">
    <property type="protein sequence ID" value="OQE01033.1"/>
    <property type="molecule type" value="Genomic_DNA"/>
</dbReference>
<feature type="transmembrane region" description="Helical" evidence="2">
    <location>
        <begin position="682"/>
        <end position="702"/>
    </location>
</feature>
<comment type="caution">
    <text evidence="3">The sequence shown here is derived from an EMBL/GenBank/DDBJ whole genome shotgun (WGS) entry which is preliminary data.</text>
</comment>
<accession>A0A1V6RHZ8</accession>
<gene>
    <name evidence="3" type="ORF">PENSOL_c005G10414</name>
</gene>
<evidence type="ECO:0008006" key="5">
    <source>
        <dbReference type="Google" id="ProtNLM"/>
    </source>
</evidence>
<dbReference type="STRING" id="60172.A0A1V6RHZ8"/>
<feature type="transmembrane region" description="Helical" evidence="2">
    <location>
        <begin position="647"/>
        <end position="670"/>
    </location>
</feature>
<name>A0A1V6RHZ8_9EURO</name>
<organism evidence="3 4">
    <name type="scientific">Penicillium solitum</name>
    <dbReference type="NCBI Taxonomy" id="60172"/>
    <lineage>
        <taxon>Eukaryota</taxon>
        <taxon>Fungi</taxon>
        <taxon>Dikarya</taxon>
        <taxon>Ascomycota</taxon>
        <taxon>Pezizomycotina</taxon>
        <taxon>Eurotiomycetes</taxon>
        <taxon>Eurotiomycetidae</taxon>
        <taxon>Eurotiales</taxon>
        <taxon>Aspergillaceae</taxon>
        <taxon>Penicillium</taxon>
    </lineage>
</organism>
<dbReference type="AlphaFoldDB" id="A0A1V6RHZ8"/>
<evidence type="ECO:0000313" key="3">
    <source>
        <dbReference type="EMBL" id="OQE01033.1"/>
    </source>
</evidence>
<reference evidence="4" key="1">
    <citation type="journal article" date="2017" name="Nat. Microbiol.">
        <title>Global analysis of biosynthetic gene clusters reveals vast potential of secondary metabolite production in Penicillium species.</title>
        <authorList>
            <person name="Nielsen J.C."/>
            <person name="Grijseels S."/>
            <person name="Prigent S."/>
            <person name="Ji B."/>
            <person name="Dainat J."/>
            <person name="Nielsen K.F."/>
            <person name="Frisvad J.C."/>
            <person name="Workman M."/>
            <person name="Nielsen J."/>
        </authorList>
    </citation>
    <scope>NUCLEOTIDE SEQUENCE [LARGE SCALE GENOMIC DNA]</scope>
    <source>
        <strain evidence="4">IBT 29525</strain>
    </source>
</reference>
<keyword evidence="2" id="KW-0812">Transmembrane</keyword>
<dbReference type="Proteomes" id="UP000191612">
    <property type="component" value="Unassembled WGS sequence"/>
</dbReference>
<feature type="compositionally biased region" description="Basic and acidic residues" evidence="1">
    <location>
        <begin position="12"/>
        <end position="22"/>
    </location>
</feature>
<keyword evidence="4" id="KW-1185">Reference proteome</keyword>
<evidence type="ECO:0000313" key="4">
    <source>
        <dbReference type="Proteomes" id="UP000191612"/>
    </source>
</evidence>
<keyword evidence="2" id="KW-1133">Transmembrane helix</keyword>
<feature type="region of interest" description="Disordered" evidence="1">
    <location>
        <begin position="1"/>
        <end position="23"/>
    </location>
</feature>
<sequence length="880" mass="99512">MGSSFSHLAAENAEKELRKEYSGRSGFQNLSIWHRYTRPEKTGPEFATRRRELEDGTGEYQEQRFRNPDGDDDYTAYPGVDKYYSTTKKRPRKLLVQAAHLDEPEDKLHRDWNVCKINSRVPLVIRLAEFCLNPLEYHQVRPRAEDTNHNEAIDGMGDRRTPSEGERPVWERLGRSILRYLAATVCTMLFAWIIQVTLSLQIVTSPWTEDSEAPYQSYDNMLWNWPKYAVNVLDQVPPTDHSPLEIAQSRVAQLAIPRRLMVKDGNTGQYQQKEGKMDRDKRTGRSSPRYIFLSFSRSSFQGYYSDQDRKQKLGEYLRQVADALVNHENRNLENDENKRASGNLDPEERRVKAFWLDMDCVSPTAGPQKTDDIHNICDAVRCAMRVYVVLPDGSPEQKQTWGERIWTLPEALLAGHDDKLRLCVWDPAKAARNQVPDTFPVLSLTDIYQDFLLKSDRPPPQGQEQHYVEDVTGHLIEHFSGTTTLSELQLFTCAIQALAHRTEDKSTEGHTTADLAYAAMGLLAYRIPASETDDPFQAVARLSLENDTNRLLERLTCLWPHPVPERPDATVTGSQAILGNIADRDQYCAHLWDIQPICDVVGIGDDKYTPTVILDRCRAIPIRWKGFPRVSYAKNLSGFRASLSQKIVYAGAWLLVTGFGLFPTAAALFFGTTGQEMPVFSVSMYLIGAAIFLGAAWIVSWFSPLAVHQLSNGGRGRVSCHLIGFEGTLSLAKIEKAIYGNCNHRLTYAPSSSTFSQPDATLRWGLEPKPTNLPPGHRLFTIVDTGDLTVFVVAAERPPVVAVICGHEGGKLRTLLCSWRWDNNCLYRECVVRMRSSLEYLVTPNDWLKISLANQGDVKRRWLRKPSSCSPSASSPSPRS</sequence>
<proteinExistence type="predicted"/>
<evidence type="ECO:0000256" key="1">
    <source>
        <dbReference type="SAM" id="MobiDB-lite"/>
    </source>
</evidence>